<keyword evidence="1" id="KW-0812">Transmembrane</keyword>
<keyword evidence="1" id="KW-0472">Membrane</keyword>
<reference evidence="3 4" key="1">
    <citation type="submission" date="2014-06" db="EMBL/GenBank/DDBJ databases">
        <title>Evolutionary Origins and Diversification of the Mycorrhizal Mutualists.</title>
        <authorList>
            <consortium name="DOE Joint Genome Institute"/>
            <consortium name="Mycorrhizal Genomics Consortium"/>
            <person name="Kohler A."/>
            <person name="Kuo A."/>
            <person name="Nagy L.G."/>
            <person name="Floudas D."/>
            <person name="Copeland A."/>
            <person name="Barry K.W."/>
            <person name="Cichocki N."/>
            <person name="Veneault-Fourrey C."/>
            <person name="LaButti K."/>
            <person name="Lindquist E.A."/>
            <person name="Lipzen A."/>
            <person name="Lundell T."/>
            <person name="Morin E."/>
            <person name="Murat C."/>
            <person name="Riley R."/>
            <person name="Ohm R."/>
            <person name="Sun H."/>
            <person name="Tunlid A."/>
            <person name="Henrissat B."/>
            <person name="Grigoriev I.V."/>
            <person name="Hibbett D.S."/>
            <person name="Martin F."/>
        </authorList>
    </citation>
    <scope>NUCLEOTIDE SEQUENCE [LARGE SCALE GENOMIC DNA]</scope>
    <source>
        <strain evidence="3 4">FD-325 SS-3</strain>
    </source>
</reference>
<feature type="non-terminal residue" evidence="3">
    <location>
        <position position="103"/>
    </location>
</feature>
<feature type="non-terminal residue" evidence="3">
    <location>
        <position position="1"/>
    </location>
</feature>
<dbReference type="HOGENOM" id="CLU_2270213_0_0_1"/>
<feature type="transmembrane region" description="Helical" evidence="1">
    <location>
        <begin position="80"/>
        <end position="100"/>
    </location>
</feature>
<dbReference type="AlphaFoldDB" id="A0A0C9T3R8"/>
<protein>
    <recommendedName>
        <fullName evidence="2">DUF6534 domain-containing protein</fullName>
    </recommendedName>
</protein>
<dbReference type="InterPro" id="IPR045339">
    <property type="entry name" value="DUF6534"/>
</dbReference>
<feature type="transmembrane region" description="Helical" evidence="1">
    <location>
        <begin position="6"/>
        <end position="26"/>
    </location>
</feature>
<dbReference type="Proteomes" id="UP000053263">
    <property type="component" value="Unassembled WGS sequence"/>
</dbReference>
<gene>
    <name evidence="3" type="ORF">PLICRDRAFT_69612</name>
</gene>
<feature type="domain" description="DUF6534" evidence="2">
    <location>
        <begin position="10"/>
        <end position="103"/>
    </location>
</feature>
<keyword evidence="4" id="KW-1185">Reference proteome</keyword>
<dbReference type="PANTHER" id="PTHR40465">
    <property type="entry name" value="CHROMOSOME 1, WHOLE GENOME SHOTGUN SEQUENCE"/>
    <property type="match status" value="1"/>
</dbReference>
<evidence type="ECO:0000256" key="1">
    <source>
        <dbReference type="SAM" id="Phobius"/>
    </source>
</evidence>
<dbReference type="OrthoDB" id="3223377at2759"/>
<evidence type="ECO:0000259" key="2">
    <source>
        <dbReference type="Pfam" id="PF20152"/>
    </source>
</evidence>
<keyword evidence="1" id="KW-1133">Transmembrane helix</keyword>
<accession>A0A0C9T3R8</accession>
<dbReference type="Pfam" id="PF20152">
    <property type="entry name" value="DUF6534"/>
    <property type="match status" value="1"/>
</dbReference>
<dbReference type="EMBL" id="KN832573">
    <property type="protein sequence ID" value="KII83979.1"/>
    <property type="molecule type" value="Genomic_DNA"/>
</dbReference>
<organism evidence="3 4">
    <name type="scientific">Plicaturopsis crispa FD-325 SS-3</name>
    <dbReference type="NCBI Taxonomy" id="944288"/>
    <lineage>
        <taxon>Eukaryota</taxon>
        <taxon>Fungi</taxon>
        <taxon>Dikarya</taxon>
        <taxon>Basidiomycota</taxon>
        <taxon>Agaricomycotina</taxon>
        <taxon>Agaricomycetes</taxon>
        <taxon>Agaricomycetidae</taxon>
        <taxon>Amylocorticiales</taxon>
        <taxon>Amylocorticiaceae</taxon>
        <taxon>Plicatura</taxon>
        <taxon>Plicaturopsis crispa</taxon>
    </lineage>
</organism>
<evidence type="ECO:0000313" key="3">
    <source>
        <dbReference type="EMBL" id="KII83979.1"/>
    </source>
</evidence>
<sequence length="103" mass="11218">ISAQLWLAGSFTSDFLITGSLLHILFEARSRTPIKKTSNILTKLIAVTVQTGFITAVVAGLQLIASLINFATSDSGQNQYYITFSFLLGKLYSNVLFATLNAR</sequence>
<name>A0A0C9T3R8_PLICR</name>
<feature type="transmembrane region" description="Helical" evidence="1">
    <location>
        <begin position="47"/>
        <end position="68"/>
    </location>
</feature>
<proteinExistence type="predicted"/>
<dbReference type="PANTHER" id="PTHR40465:SF1">
    <property type="entry name" value="DUF6534 DOMAIN-CONTAINING PROTEIN"/>
    <property type="match status" value="1"/>
</dbReference>
<evidence type="ECO:0000313" key="4">
    <source>
        <dbReference type="Proteomes" id="UP000053263"/>
    </source>
</evidence>